<dbReference type="NCBIfam" id="TIGR00945">
    <property type="entry name" value="tatC"/>
    <property type="match status" value="1"/>
</dbReference>
<dbReference type="HAMAP" id="MF_00902">
    <property type="entry name" value="TatC"/>
    <property type="match status" value="1"/>
</dbReference>
<protein>
    <recommendedName>
        <fullName evidence="5">Sec-independent protein translocase protein TatC</fullName>
    </recommendedName>
</protein>
<feature type="compositionally biased region" description="Basic and acidic residues" evidence="6">
    <location>
        <begin position="277"/>
        <end position="286"/>
    </location>
</feature>
<evidence type="ECO:0000313" key="7">
    <source>
        <dbReference type="EMBL" id="BAZ92781.1"/>
    </source>
</evidence>
<keyword evidence="3 5" id="KW-1133">Transmembrane helix</keyword>
<feature type="compositionally biased region" description="Acidic residues" evidence="6">
    <location>
        <begin position="267"/>
        <end position="276"/>
    </location>
</feature>
<gene>
    <name evidence="5" type="primary">tatC</name>
    <name evidence="7" type="ORF">FOKN1_0377</name>
</gene>
<keyword evidence="5" id="KW-0811">Translocation</keyword>
<organism evidence="7 8">
    <name type="scientific">Thiohalobacter thiocyanaticus</name>
    <dbReference type="NCBI Taxonomy" id="585455"/>
    <lineage>
        <taxon>Bacteria</taxon>
        <taxon>Pseudomonadati</taxon>
        <taxon>Pseudomonadota</taxon>
        <taxon>Gammaproteobacteria</taxon>
        <taxon>Thiohalobacterales</taxon>
        <taxon>Thiohalobacteraceae</taxon>
        <taxon>Thiohalobacter</taxon>
    </lineage>
</organism>
<comment type="subunit">
    <text evidence="5">The Tat system comprises two distinct complexes: a TatABC complex, containing multiple copies of TatA, TatB and TatC subunits, and a separate TatA complex, containing only TatA subunits. Substrates initially bind to the TatABC complex, which probably triggers association of the separate TatA complex to form the active translocon.</text>
</comment>
<dbReference type="PANTHER" id="PTHR30371">
    <property type="entry name" value="SEC-INDEPENDENT PROTEIN TRANSLOCASE PROTEIN TATC"/>
    <property type="match status" value="1"/>
</dbReference>
<dbReference type="AlphaFoldDB" id="A0A1Z4VME1"/>
<dbReference type="OrthoDB" id="9777044at2"/>
<dbReference type="GO" id="GO:0033281">
    <property type="term" value="C:TAT protein transport complex"/>
    <property type="evidence" value="ECO:0007669"/>
    <property type="project" value="UniProtKB-UniRule"/>
</dbReference>
<keyword evidence="4 5" id="KW-0472">Membrane</keyword>
<feature type="transmembrane region" description="Helical" evidence="5">
    <location>
        <begin position="118"/>
        <end position="147"/>
    </location>
</feature>
<evidence type="ECO:0000256" key="2">
    <source>
        <dbReference type="ARBA" id="ARBA00022692"/>
    </source>
</evidence>
<feature type="transmembrane region" description="Helical" evidence="5">
    <location>
        <begin position="226"/>
        <end position="244"/>
    </location>
</feature>
<keyword evidence="5" id="KW-0813">Transport</keyword>
<keyword evidence="5" id="KW-0653">Protein transport</keyword>
<comment type="similarity">
    <text evidence="5">Belongs to the TatC family.</text>
</comment>
<keyword evidence="2 5" id="KW-0812">Transmembrane</keyword>
<evidence type="ECO:0000256" key="5">
    <source>
        <dbReference type="HAMAP-Rule" id="MF_00902"/>
    </source>
</evidence>
<name>A0A1Z4VME1_9GAMM</name>
<dbReference type="PRINTS" id="PR01840">
    <property type="entry name" value="TATCFAMILY"/>
</dbReference>
<dbReference type="Proteomes" id="UP000218765">
    <property type="component" value="Chromosome"/>
</dbReference>
<evidence type="ECO:0000256" key="4">
    <source>
        <dbReference type="ARBA" id="ARBA00023136"/>
    </source>
</evidence>
<feature type="transmembrane region" description="Helical" evidence="5">
    <location>
        <begin position="28"/>
        <end position="53"/>
    </location>
</feature>
<accession>A0A1Z4VME1</accession>
<feature type="transmembrane region" description="Helical" evidence="5">
    <location>
        <begin position="167"/>
        <end position="191"/>
    </location>
</feature>
<evidence type="ECO:0000256" key="6">
    <source>
        <dbReference type="SAM" id="MobiDB-lite"/>
    </source>
</evidence>
<evidence type="ECO:0000256" key="1">
    <source>
        <dbReference type="ARBA" id="ARBA00004141"/>
    </source>
</evidence>
<dbReference type="GO" id="GO:0009977">
    <property type="term" value="F:proton motive force dependent protein transmembrane transporter activity"/>
    <property type="evidence" value="ECO:0007669"/>
    <property type="project" value="TreeGrafter"/>
</dbReference>
<dbReference type="KEGG" id="ttc:FOKN1_0377"/>
<keyword evidence="5" id="KW-1003">Cell membrane</keyword>
<feature type="transmembrane region" description="Helical" evidence="5">
    <location>
        <begin position="203"/>
        <end position="220"/>
    </location>
</feature>
<dbReference type="Pfam" id="PF00902">
    <property type="entry name" value="TatC"/>
    <property type="match status" value="1"/>
</dbReference>
<dbReference type="RefSeq" id="WP_096364169.1">
    <property type="nucleotide sequence ID" value="NZ_AP018052.1"/>
</dbReference>
<evidence type="ECO:0000256" key="3">
    <source>
        <dbReference type="ARBA" id="ARBA00022989"/>
    </source>
</evidence>
<evidence type="ECO:0000313" key="8">
    <source>
        <dbReference type="Proteomes" id="UP000218765"/>
    </source>
</evidence>
<feature type="transmembrane region" description="Helical" evidence="5">
    <location>
        <begin position="73"/>
        <end position="97"/>
    </location>
</feature>
<reference evidence="7 8" key="1">
    <citation type="submission" date="2017-05" db="EMBL/GenBank/DDBJ databases">
        <title>Thiocyanate degradation by Thiohalobacter thiocyanaticus FOKN1.</title>
        <authorList>
            <person name="Oshiki M."/>
            <person name="Fukushima T."/>
            <person name="Kawano S."/>
            <person name="Nakagawa J."/>
        </authorList>
    </citation>
    <scope>NUCLEOTIDE SEQUENCE [LARGE SCALE GENOMIC DNA]</scope>
    <source>
        <strain evidence="7 8">FOKN1</strain>
    </source>
</reference>
<dbReference type="GO" id="GO:0043953">
    <property type="term" value="P:protein transport by the Tat complex"/>
    <property type="evidence" value="ECO:0007669"/>
    <property type="project" value="UniProtKB-UniRule"/>
</dbReference>
<sequence length="286" mass="31831">MSRPDRNDPDLEVEQPFMAHLIELRDRLMRMVVVVLALFLVMAPFADRIFAILADPLSRHLPEGTSMIAVEVIAPFLIPLKATLVLSIFLAMPYVLYQVWGFIAPGLYKHEKRLAVPLLASSTLLFYAGAAFAYFVILPILSIFLTGTAPEGVAVTPDIGKYLDFELMLFFAFGAAFEVPVATFLLVLMGITTPDALAKKRPYIIVGAFVIGMVLTPPDIISQTLLALPMWLLFEIGVLLSRSFERRRAEEAAAEEAGDDAYRPMTDEEMDAELDEIEKSEKSDRD</sequence>
<dbReference type="InterPro" id="IPR002033">
    <property type="entry name" value="TatC"/>
</dbReference>
<comment type="subcellular location">
    <subcellularLocation>
        <location evidence="5">Cell membrane</location>
        <topology evidence="5">Multi-pass membrane protein</topology>
    </subcellularLocation>
    <subcellularLocation>
        <location evidence="1">Membrane</location>
        <topology evidence="1">Multi-pass membrane protein</topology>
    </subcellularLocation>
</comment>
<dbReference type="EMBL" id="AP018052">
    <property type="protein sequence ID" value="BAZ92781.1"/>
    <property type="molecule type" value="Genomic_DNA"/>
</dbReference>
<dbReference type="GO" id="GO:0065002">
    <property type="term" value="P:intracellular protein transmembrane transport"/>
    <property type="evidence" value="ECO:0007669"/>
    <property type="project" value="TreeGrafter"/>
</dbReference>
<keyword evidence="8" id="KW-1185">Reference proteome</keyword>
<proteinExistence type="inferred from homology"/>
<feature type="region of interest" description="Disordered" evidence="6">
    <location>
        <begin position="251"/>
        <end position="286"/>
    </location>
</feature>
<dbReference type="PANTHER" id="PTHR30371:SF0">
    <property type="entry name" value="SEC-INDEPENDENT PROTEIN TRANSLOCASE PROTEIN TATC, CHLOROPLASTIC-RELATED"/>
    <property type="match status" value="1"/>
</dbReference>
<comment type="function">
    <text evidence="5">Part of the twin-arginine translocation (Tat) system that transports large folded proteins containing a characteristic twin-arginine motif in their signal peptide across membranes. Together with TatB, TatC is part of a receptor directly interacting with Tat signal peptides.</text>
</comment>